<feature type="active site" description="Acyl-thioester intermediate" evidence="4">
    <location>
        <position position="143"/>
    </location>
</feature>
<evidence type="ECO:0000313" key="7">
    <source>
        <dbReference type="EMBL" id="CAA9428559.1"/>
    </source>
</evidence>
<proteinExistence type="inferred from homology"/>
<evidence type="ECO:0000256" key="4">
    <source>
        <dbReference type="PIRSR" id="PIRSR000451-1"/>
    </source>
</evidence>
<dbReference type="InterPro" id="IPR001099">
    <property type="entry name" value="Chalcone/stilbene_synt_N"/>
</dbReference>
<dbReference type="SUPFAM" id="SSF53901">
    <property type="entry name" value="Thiolase-like"/>
    <property type="match status" value="1"/>
</dbReference>
<protein>
    <submittedName>
        <fullName evidence="7">Naringenin-chalcone synthase</fullName>
        <ecNumber evidence="7">2.3.1.74</ecNumber>
    </submittedName>
</protein>
<dbReference type="CDD" id="cd00831">
    <property type="entry name" value="CHS_like"/>
    <property type="match status" value="1"/>
</dbReference>
<dbReference type="InterPro" id="IPR011141">
    <property type="entry name" value="Polyketide_synthase_type-III"/>
</dbReference>
<evidence type="ECO:0000256" key="1">
    <source>
        <dbReference type="ARBA" id="ARBA00005531"/>
    </source>
</evidence>
<evidence type="ECO:0000259" key="5">
    <source>
        <dbReference type="Pfam" id="PF00195"/>
    </source>
</evidence>
<keyword evidence="3 7" id="KW-0012">Acyltransferase</keyword>
<evidence type="ECO:0000259" key="6">
    <source>
        <dbReference type="Pfam" id="PF02797"/>
    </source>
</evidence>
<dbReference type="EMBL" id="CADCUZ010000119">
    <property type="protein sequence ID" value="CAA9428559.1"/>
    <property type="molecule type" value="Genomic_DNA"/>
</dbReference>
<keyword evidence="2 7" id="KW-0808">Transferase</keyword>
<dbReference type="Pfam" id="PF00195">
    <property type="entry name" value="Chal_sti_synt_N"/>
    <property type="match status" value="1"/>
</dbReference>
<dbReference type="Pfam" id="PF02797">
    <property type="entry name" value="Chal_sti_synt_C"/>
    <property type="match status" value="1"/>
</dbReference>
<name>A0A6J4Q1X5_9ACTN</name>
<accession>A0A6J4Q1X5</accession>
<dbReference type="AlphaFoldDB" id="A0A6J4Q1X5"/>
<dbReference type="InterPro" id="IPR016039">
    <property type="entry name" value="Thiolase-like"/>
</dbReference>
<dbReference type="PANTHER" id="PTHR11877">
    <property type="entry name" value="HYDROXYMETHYLGLUTARYL-COA SYNTHASE"/>
    <property type="match status" value="1"/>
</dbReference>
<feature type="domain" description="Chalcone/stilbene synthase N-terminal" evidence="5">
    <location>
        <begin position="65"/>
        <end position="206"/>
    </location>
</feature>
<evidence type="ECO:0000256" key="3">
    <source>
        <dbReference type="ARBA" id="ARBA00023315"/>
    </source>
</evidence>
<gene>
    <name evidence="7" type="ORF">AVDCRST_MAG55-2488</name>
</gene>
<sequence length="357" mass="38041">MHQANPSILSVATATPPHRISQPVAKDFARAMFADVYKDIDRLLPIFDHSGVEHRNFCVPPEWFYQDHSFSEKNDLYVGSALELSEKAARRALDKAGADPADVGAIFFVSTTGLSIPSIDSFLLRRLGLSEHTRRVPVFGLGCAAGASGLGLAAHYARACRPGELVLLVAVELCGLTFQKGDRSKANLVSTALFADGAAAVVLGRDAGGGRAVGPELLGNHTTTWPGTEDVMGFDVGEHGLKVLLSRSVPSVVYERMPENLRLALGSVGLSLDDIRHPVIHPGGAKVLDAFEEVLGLEPGGLDLSREVLREHGNMSSVTVLFILERFLAGGDDAPGEHGVLSAMGPGFSAEHVFFRC</sequence>
<organism evidence="7">
    <name type="scientific">uncultured Rubrobacteraceae bacterium</name>
    <dbReference type="NCBI Taxonomy" id="349277"/>
    <lineage>
        <taxon>Bacteria</taxon>
        <taxon>Bacillati</taxon>
        <taxon>Actinomycetota</taxon>
        <taxon>Rubrobacteria</taxon>
        <taxon>Rubrobacterales</taxon>
        <taxon>Rubrobacteraceae</taxon>
        <taxon>environmental samples</taxon>
    </lineage>
</organism>
<dbReference type="Gene3D" id="3.40.47.10">
    <property type="match status" value="2"/>
</dbReference>
<dbReference type="PIRSF" id="PIRSF000451">
    <property type="entry name" value="PKS_III"/>
    <property type="match status" value="1"/>
</dbReference>
<evidence type="ECO:0000256" key="2">
    <source>
        <dbReference type="ARBA" id="ARBA00022679"/>
    </source>
</evidence>
<reference evidence="7" key="1">
    <citation type="submission" date="2020-02" db="EMBL/GenBank/DDBJ databases">
        <authorList>
            <person name="Meier V. D."/>
        </authorList>
    </citation>
    <scope>NUCLEOTIDE SEQUENCE</scope>
    <source>
        <strain evidence="7">AVDCRST_MAG55</strain>
    </source>
</reference>
<dbReference type="InterPro" id="IPR012328">
    <property type="entry name" value="Chalcone/stilbene_synt_C"/>
</dbReference>
<dbReference type="PANTHER" id="PTHR11877:SF99">
    <property type="entry name" value="1,3,6,8-TETRAHYDROXYNAPHTHALENE SYNTHASE"/>
    <property type="match status" value="1"/>
</dbReference>
<feature type="domain" description="Chalcone/stilbene synthase C-terminal" evidence="6">
    <location>
        <begin position="223"/>
        <end position="356"/>
    </location>
</feature>
<comment type="similarity">
    <text evidence="1">Belongs to the thiolase-like superfamily. Chalcone/stilbene synthases family.</text>
</comment>
<dbReference type="EC" id="2.3.1.74" evidence="7"/>
<dbReference type="GO" id="GO:0030639">
    <property type="term" value="P:polyketide biosynthetic process"/>
    <property type="evidence" value="ECO:0007669"/>
    <property type="project" value="TreeGrafter"/>
</dbReference>
<dbReference type="GO" id="GO:0016210">
    <property type="term" value="F:naringenin-chalcone synthase activity"/>
    <property type="evidence" value="ECO:0007669"/>
    <property type="project" value="UniProtKB-EC"/>
</dbReference>